<evidence type="ECO:0000313" key="1">
    <source>
        <dbReference type="EMBL" id="WVZ00090.1"/>
    </source>
</evidence>
<protein>
    <submittedName>
        <fullName evidence="1">Uncharacterized protein</fullName>
    </submittedName>
</protein>
<reference evidence="1 2" key="1">
    <citation type="journal article" date="2023" name="Life. Sci Alliance">
        <title>Evolutionary insights into 3D genome organization and epigenetic landscape of Vigna mungo.</title>
        <authorList>
            <person name="Junaid A."/>
            <person name="Singh B."/>
            <person name="Bhatia S."/>
        </authorList>
    </citation>
    <scope>NUCLEOTIDE SEQUENCE [LARGE SCALE GENOMIC DNA]</scope>
    <source>
        <strain evidence="1">Urdbean</strain>
    </source>
</reference>
<gene>
    <name evidence="1" type="ORF">V8G54_026159</name>
</gene>
<dbReference type="Proteomes" id="UP001374535">
    <property type="component" value="Chromosome 8"/>
</dbReference>
<organism evidence="1 2">
    <name type="scientific">Vigna mungo</name>
    <name type="common">Black gram</name>
    <name type="synonym">Phaseolus mungo</name>
    <dbReference type="NCBI Taxonomy" id="3915"/>
    <lineage>
        <taxon>Eukaryota</taxon>
        <taxon>Viridiplantae</taxon>
        <taxon>Streptophyta</taxon>
        <taxon>Embryophyta</taxon>
        <taxon>Tracheophyta</taxon>
        <taxon>Spermatophyta</taxon>
        <taxon>Magnoliopsida</taxon>
        <taxon>eudicotyledons</taxon>
        <taxon>Gunneridae</taxon>
        <taxon>Pentapetalae</taxon>
        <taxon>rosids</taxon>
        <taxon>fabids</taxon>
        <taxon>Fabales</taxon>
        <taxon>Fabaceae</taxon>
        <taxon>Papilionoideae</taxon>
        <taxon>50 kb inversion clade</taxon>
        <taxon>NPAAA clade</taxon>
        <taxon>indigoferoid/millettioid clade</taxon>
        <taxon>Phaseoleae</taxon>
        <taxon>Vigna</taxon>
    </lineage>
</organism>
<dbReference type="EMBL" id="CP144693">
    <property type="protein sequence ID" value="WVZ00090.1"/>
    <property type="molecule type" value="Genomic_DNA"/>
</dbReference>
<evidence type="ECO:0000313" key="2">
    <source>
        <dbReference type="Proteomes" id="UP001374535"/>
    </source>
</evidence>
<dbReference type="AlphaFoldDB" id="A0AAQ3MY95"/>
<keyword evidence="2" id="KW-1185">Reference proteome</keyword>
<proteinExistence type="predicted"/>
<accession>A0AAQ3MY95</accession>
<name>A0AAQ3MY95_VIGMU</name>
<sequence length="108" mass="11647">MLPQLLTILMASSREPPSLNSDSMISLNFGSFSSANITGAVRLPLARSLPEGFPSCSADCVKSKMSSTIWKDRPRFLPYSYIFSVMPLSAPLKIAAPLELAAIKDAVL</sequence>